<sequence>MSVSQSLPLRIIHSLIILILVPKTYMSGFLALSIIKPDISNISYNSKVMKMVWGGCILMKLNHVVKYSKILYKKWDYYNSREQTFNDSLGPLGYEFLGGLILIYLSYEYLKNRDIALQENDDEEKK</sequence>
<protein>
    <submittedName>
        <fullName evidence="2">Membrane protein</fullName>
    </submittedName>
</protein>
<feature type="transmembrane region" description="Helical" evidence="1">
    <location>
        <begin position="12"/>
        <end position="32"/>
    </location>
</feature>
<dbReference type="AlphaFoldDB" id="K0KCU0"/>
<dbReference type="InParanoid" id="K0KCU0"/>
<dbReference type="EMBL" id="CAIF01000057">
    <property type="protein sequence ID" value="CCH42910.1"/>
    <property type="molecule type" value="Genomic_DNA"/>
</dbReference>
<keyword evidence="3" id="KW-1185">Reference proteome</keyword>
<accession>K0KCU0</accession>
<keyword evidence="1" id="KW-0472">Membrane</keyword>
<dbReference type="Proteomes" id="UP000009328">
    <property type="component" value="Unassembled WGS sequence"/>
</dbReference>
<evidence type="ECO:0000313" key="3">
    <source>
        <dbReference type="Proteomes" id="UP000009328"/>
    </source>
</evidence>
<organism evidence="2 3">
    <name type="scientific">Wickerhamomyces ciferrii (strain ATCC 14091 / BCRC 22168 / CBS 111 / JCM 3599 / NBRC 0793 / NRRL Y-1031 F-60-10)</name>
    <name type="common">Yeast</name>
    <name type="synonym">Pichia ciferrii</name>
    <dbReference type="NCBI Taxonomy" id="1206466"/>
    <lineage>
        <taxon>Eukaryota</taxon>
        <taxon>Fungi</taxon>
        <taxon>Dikarya</taxon>
        <taxon>Ascomycota</taxon>
        <taxon>Saccharomycotina</taxon>
        <taxon>Saccharomycetes</taxon>
        <taxon>Phaffomycetales</taxon>
        <taxon>Wickerhamomycetaceae</taxon>
        <taxon>Wickerhamomyces</taxon>
    </lineage>
</organism>
<name>K0KCU0_WICCF</name>
<evidence type="ECO:0000256" key="1">
    <source>
        <dbReference type="SAM" id="Phobius"/>
    </source>
</evidence>
<dbReference type="HOGENOM" id="CLU_1983300_0_0_1"/>
<gene>
    <name evidence="2" type="ORF">BN7_2456</name>
</gene>
<keyword evidence="1" id="KW-0812">Transmembrane</keyword>
<feature type="transmembrane region" description="Helical" evidence="1">
    <location>
        <begin position="92"/>
        <end position="110"/>
    </location>
</feature>
<reference evidence="2 3" key="1">
    <citation type="journal article" date="2012" name="Eukaryot. Cell">
        <title>Draft genome sequence of Wickerhamomyces ciferrii NRRL Y-1031 F-60-10.</title>
        <authorList>
            <person name="Schneider J."/>
            <person name="Andrea H."/>
            <person name="Blom J."/>
            <person name="Jaenicke S."/>
            <person name="Ruckert C."/>
            <person name="Schorsch C."/>
            <person name="Szczepanowski R."/>
            <person name="Farwick M."/>
            <person name="Goesmann A."/>
            <person name="Puhler A."/>
            <person name="Schaffer S."/>
            <person name="Tauch A."/>
            <person name="Kohler T."/>
            <person name="Brinkrolf K."/>
        </authorList>
    </citation>
    <scope>NUCLEOTIDE SEQUENCE [LARGE SCALE GENOMIC DNA]</scope>
    <source>
        <strain evidence="3">ATCC 14091 / BCRC 22168 / CBS 111 / JCM 3599 / NBRC 0793 / NRRL Y-1031 F-60-10</strain>
    </source>
</reference>
<keyword evidence="1" id="KW-1133">Transmembrane helix</keyword>
<comment type="caution">
    <text evidence="2">The sequence shown here is derived from an EMBL/GenBank/DDBJ whole genome shotgun (WGS) entry which is preliminary data.</text>
</comment>
<evidence type="ECO:0000313" key="2">
    <source>
        <dbReference type="EMBL" id="CCH42910.1"/>
    </source>
</evidence>
<proteinExistence type="predicted"/>